<keyword evidence="4" id="KW-1185">Reference proteome</keyword>
<dbReference type="Pfam" id="PF01578">
    <property type="entry name" value="Cytochrom_C_asm"/>
    <property type="match status" value="1"/>
</dbReference>
<evidence type="ECO:0000313" key="3">
    <source>
        <dbReference type="EMBL" id="RJG19497.1"/>
    </source>
</evidence>
<dbReference type="PANTHER" id="PTHR38034:SF1">
    <property type="entry name" value="INNER MEMBRANE PROTEIN YPJD"/>
    <property type="match status" value="1"/>
</dbReference>
<dbReference type="GO" id="GO:0020037">
    <property type="term" value="F:heme binding"/>
    <property type="evidence" value="ECO:0007669"/>
    <property type="project" value="InterPro"/>
</dbReference>
<dbReference type="InterPro" id="IPR002541">
    <property type="entry name" value="Cyt_c_assembly"/>
</dbReference>
<keyword evidence="1" id="KW-0472">Membrane</keyword>
<gene>
    <name evidence="3" type="ORF">D4A39_01125</name>
</gene>
<feature type="transmembrane region" description="Helical" evidence="1">
    <location>
        <begin position="36"/>
        <end position="56"/>
    </location>
</feature>
<feature type="transmembrane region" description="Helical" evidence="1">
    <location>
        <begin position="128"/>
        <end position="150"/>
    </location>
</feature>
<feature type="transmembrane region" description="Helical" evidence="1">
    <location>
        <begin position="211"/>
        <end position="230"/>
    </location>
</feature>
<feature type="transmembrane region" description="Helical" evidence="1">
    <location>
        <begin position="242"/>
        <end position="264"/>
    </location>
</feature>
<dbReference type="EMBL" id="QYYA01000001">
    <property type="protein sequence ID" value="RJG19497.1"/>
    <property type="molecule type" value="Genomic_DNA"/>
</dbReference>
<accession>A0A418Y1V0</accession>
<feature type="transmembrane region" description="Helical" evidence="1">
    <location>
        <begin position="6"/>
        <end position="24"/>
    </location>
</feature>
<dbReference type="RefSeq" id="WP_022985635.1">
    <property type="nucleotide sequence ID" value="NZ_CAXGPP010000009.1"/>
</dbReference>
<keyword evidence="1" id="KW-0812">Transmembrane</keyword>
<feature type="transmembrane region" description="Helical" evidence="1">
    <location>
        <begin position="62"/>
        <end position="83"/>
    </location>
</feature>
<organism evidence="3 4">
    <name type="scientific">Alcanivorax profundi</name>
    <dbReference type="NCBI Taxonomy" id="2338368"/>
    <lineage>
        <taxon>Bacteria</taxon>
        <taxon>Pseudomonadati</taxon>
        <taxon>Pseudomonadota</taxon>
        <taxon>Gammaproteobacteria</taxon>
        <taxon>Oceanospirillales</taxon>
        <taxon>Alcanivoracaceae</taxon>
        <taxon>Alcanivorax</taxon>
    </lineage>
</organism>
<proteinExistence type="predicted"/>
<protein>
    <submittedName>
        <fullName evidence="3">Cytochrome C assembly protein</fullName>
    </submittedName>
</protein>
<feature type="transmembrane region" description="Helical" evidence="1">
    <location>
        <begin position="95"/>
        <end position="116"/>
    </location>
</feature>
<sequence length="266" mass="29343">MDFSVISGLLAFVLYVVACLIVIRQLRGEKAPSRRSILIPGLLAVIAHAISLWEVIITPQGLQLGLFPVASTVAMTGTALVLISSLYRPFEWISAMVYPFAALSIPAMLWVNTGYVAQPLAHGLGQHVFFSIVAYAVLSVAAGQAVLLSIQDRQLRSGHIRGVMRLFPPMQVMESMLFEVIWLGQILLTLAIVTGFFYVDNLFAQHLVHKTVLTLIAWVVFAILLGGRYLRGWRGRTATRFTLSGFAVLLVAFFGSQLVLEFILKR</sequence>
<dbReference type="GO" id="GO:0005886">
    <property type="term" value="C:plasma membrane"/>
    <property type="evidence" value="ECO:0007669"/>
    <property type="project" value="TreeGrafter"/>
</dbReference>
<evidence type="ECO:0000313" key="4">
    <source>
        <dbReference type="Proteomes" id="UP000283734"/>
    </source>
</evidence>
<feature type="transmembrane region" description="Helical" evidence="1">
    <location>
        <begin position="180"/>
        <end position="199"/>
    </location>
</feature>
<keyword evidence="1" id="KW-1133">Transmembrane helix</keyword>
<dbReference type="GO" id="GO:0017004">
    <property type="term" value="P:cytochrome complex assembly"/>
    <property type="evidence" value="ECO:0007669"/>
    <property type="project" value="InterPro"/>
</dbReference>
<dbReference type="Proteomes" id="UP000283734">
    <property type="component" value="Unassembled WGS sequence"/>
</dbReference>
<comment type="caution">
    <text evidence="3">The sequence shown here is derived from an EMBL/GenBank/DDBJ whole genome shotgun (WGS) entry which is preliminary data.</text>
</comment>
<evidence type="ECO:0000256" key="1">
    <source>
        <dbReference type="SAM" id="Phobius"/>
    </source>
</evidence>
<dbReference type="OrthoDB" id="9780793at2"/>
<name>A0A418Y1V0_9GAMM</name>
<dbReference type="InterPro" id="IPR052372">
    <property type="entry name" value="YpjD/HemX"/>
</dbReference>
<evidence type="ECO:0000259" key="2">
    <source>
        <dbReference type="Pfam" id="PF01578"/>
    </source>
</evidence>
<dbReference type="PANTHER" id="PTHR38034">
    <property type="entry name" value="INNER MEMBRANE PROTEIN YPJD"/>
    <property type="match status" value="1"/>
</dbReference>
<dbReference type="AlphaFoldDB" id="A0A418Y1V0"/>
<reference evidence="3 4" key="1">
    <citation type="submission" date="2018-09" db="EMBL/GenBank/DDBJ databases">
        <title>Alcanivorax profundi sp. nov., isolated from 1000 m-depth seawater of the Mariana Trench.</title>
        <authorList>
            <person name="Liu J."/>
        </authorList>
    </citation>
    <scope>NUCLEOTIDE SEQUENCE [LARGE SCALE GENOMIC DNA]</scope>
    <source>
        <strain evidence="3 4">MTEO17</strain>
    </source>
</reference>
<feature type="domain" description="Cytochrome c assembly protein" evidence="2">
    <location>
        <begin position="40"/>
        <end position="263"/>
    </location>
</feature>